<evidence type="ECO:0000313" key="1">
    <source>
        <dbReference type="EMBL" id="KAH7909408.1"/>
    </source>
</evidence>
<dbReference type="Proteomes" id="UP000790377">
    <property type="component" value="Unassembled WGS sequence"/>
</dbReference>
<gene>
    <name evidence="1" type="ORF">BJ138DRAFT_232492</name>
</gene>
<protein>
    <submittedName>
        <fullName evidence="1">Uncharacterized protein</fullName>
    </submittedName>
</protein>
<reference evidence="1" key="1">
    <citation type="journal article" date="2021" name="New Phytol.">
        <title>Evolutionary innovations through gain and loss of genes in the ectomycorrhizal Boletales.</title>
        <authorList>
            <person name="Wu G."/>
            <person name="Miyauchi S."/>
            <person name="Morin E."/>
            <person name="Kuo A."/>
            <person name="Drula E."/>
            <person name="Varga T."/>
            <person name="Kohler A."/>
            <person name="Feng B."/>
            <person name="Cao Y."/>
            <person name="Lipzen A."/>
            <person name="Daum C."/>
            <person name="Hundley H."/>
            <person name="Pangilinan J."/>
            <person name="Johnson J."/>
            <person name="Barry K."/>
            <person name="LaButti K."/>
            <person name="Ng V."/>
            <person name="Ahrendt S."/>
            <person name="Min B."/>
            <person name="Choi I.G."/>
            <person name="Park H."/>
            <person name="Plett J.M."/>
            <person name="Magnuson J."/>
            <person name="Spatafora J.W."/>
            <person name="Nagy L.G."/>
            <person name="Henrissat B."/>
            <person name="Grigoriev I.V."/>
            <person name="Yang Z.L."/>
            <person name="Xu J."/>
            <person name="Martin F.M."/>
        </authorList>
    </citation>
    <scope>NUCLEOTIDE SEQUENCE</scope>
    <source>
        <strain evidence="1">ATCC 28755</strain>
    </source>
</reference>
<dbReference type="EMBL" id="MU267761">
    <property type="protein sequence ID" value="KAH7909408.1"/>
    <property type="molecule type" value="Genomic_DNA"/>
</dbReference>
<comment type="caution">
    <text evidence="1">The sequence shown here is derived from an EMBL/GenBank/DDBJ whole genome shotgun (WGS) entry which is preliminary data.</text>
</comment>
<evidence type="ECO:0000313" key="2">
    <source>
        <dbReference type="Proteomes" id="UP000790377"/>
    </source>
</evidence>
<proteinExistence type="predicted"/>
<organism evidence="1 2">
    <name type="scientific">Hygrophoropsis aurantiaca</name>
    <dbReference type="NCBI Taxonomy" id="72124"/>
    <lineage>
        <taxon>Eukaryota</taxon>
        <taxon>Fungi</taxon>
        <taxon>Dikarya</taxon>
        <taxon>Basidiomycota</taxon>
        <taxon>Agaricomycotina</taxon>
        <taxon>Agaricomycetes</taxon>
        <taxon>Agaricomycetidae</taxon>
        <taxon>Boletales</taxon>
        <taxon>Coniophorineae</taxon>
        <taxon>Hygrophoropsidaceae</taxon>
        <taxon>Hygrophoropsis</taxon>
    </lineage>
</organism>
<accession>A0ACB8A8J8</accession>
<name>A0ACB8A8J8_9AGAM</name>
<sequence length="192" mass="21532">MAIVHLRLGCTHIASVDRRKHALIIFQCTPGYSEKKNRENTIFIIMLLKRQSRRSRIILLLKRSISLLRMANSLFVIKVILESSRARSMSTRYKTLVRTFMCRSGRSSFGGDSETSTMGHVLLDSHAVHAYILSAPVLPHDAPVRYLADEYASTPPSSHLNIQPFAPPNLVQYTSAAVMADTSIVLGRIIVR</sequence>
<keyword evidence="2" id="KW-1185">Reference proteome</keyword>